<protein>
    <submittedName>
        <fullName evidence="2">Uncharacterized protein</fullName>
    </submittedName>
</protein>
<evidence type="ECO:0000256" key="1">
    <source>
        <dbReference type="SAM" id="MobiDB-lite"/>
    </source>
</evidence>
<feature type="compositionally biased region" description="Basic and acidic residues" evidence="1">
    <location>
        <begin position="46"/>
        <end position="56"/>
    </location>
</feature>
<gene>
    <name evidence="2" type="ORF">HPB51_004620</name>
</gene>
<dbReference type="Proteomes" id="UP000821866">
    <property type="component" value="Chromosome 2"/>
</dbReference>
<dbReference type="AlphaFoldDB" id="A0A9J6EES2"/>
<proteinExistence type="predicted"/>
<comment type="caution">
    <text evidence="2">The sequence shown here is derived from an EMBL/GenBank/DDBJ whole genome shotgun (WGS) entry which is preliminary data.</text>
</comment>
<reference evidence="2" key="1">
    <citation type="journal article" date="2020" name="Cell">
        <title>Large-Scale Comparative Analyses of Tick Genomes Elucidate Their Genetic Diversity and Vector Capacities.</title>
        <authorList>
            <consortium name="Tick Genome and Microbiome Consortium (TIGMIC)"/>
            <person name="Jia N."/>
            <person name="Wang J."/>
            <person name="Shi W."/>
            <person name="Du L."/>
            <person name="Sun Y."/>
            <person name="Zhan W."/>
            <person name="Jiang J.F."/>
            <person name="Wang Q."/>
            <person name="Zhang B."/>
            <person name="Ji P."/>
            <person name="Bell-Sakyi L."/>
            <person name="Cui X.M."/>
            <person name="Yuan T.T."/>
            <person name="Jiang B.G."/>
            <person name="Yang W.F."/>
            <person name="Lam T.T."/>
            <person name="Chang Q.C."/>
            <person name="Ding S.J."/>
            <person name="Wang X.J."/>
            <person name="Zhu J.G."/>
            <person name="Ruan X.D."/>
            <person name="Zhao L."/>
            <person name="Wei J.T."/>
            <person name="Ye R.Z."/>
            <person name="Que T.C."/>
            <person name="Du C.H."/>
            <person name="Zhou Y.H."/>
            <person name="Cheng J.X."/>
            <person name="Dai P.F."/>
            <person name="Guo W.B."/>
            <person name="Han X.H."/>
            <person name="Huang E.J."/>
            <person name="Li L.F."/>
            <person name="Wei W."/>
            <person name="Gao Y.C."/>
            <person name="Liu J.Z."/>
            <person name="Shao H.Z."/>
            <person name="Wang X."/>
            <person name="Wang C.C."/>
            <person name="Yang T.C."/>
            <person name="Huo Q.B."/>
            <person name="Li W."/>
            <person name="Chen H.Y."/>
            <person name="Chen S.E."/>
            <person name="Zhou L.G."/>
            <person name="Ni X.B."/>
            <person name="Tian J.H."/>
            <person name="Sheng Y."/>
            <person name="Liu T."/>
            <person name="Pan Y.S."/>
            <person name="Xia L.Y."/>
            <person name="Li J."/>
            <person name="Zhao F."/>
            <person name="Cao W.C."/>
        </authorList>
    </citation>
    <scope>NUCLEOTIDE SEQUENCE</scope>
    <source>
        <strain evidence="2">Rmic-2018</strain>
    </source>
</reference>
<reference evidence="2" key="2">
    <citation type="submission" date="2021-09" db="EMBL/GenBank/DDBJ databases">
        <authorList>
            <person name="Jia N."/>
            <person name="Wang J."/>
            <person name="Shi W."/>
            <person name="Du L."/>
            <person name="Sun Y."/>
            <person name="Zhan W."/>
            <person name="Jiang J."/>
            <person name="Wang Q."/>
            <person name="Zhang B."/>
            <person name="Ji P."/>
            <person name="Sakyi L.B."/>
            <person name="Cui X."/>
            <person name="Yuan T."/>
            <person name="Jiang B."/>
            <person name="Yang W."/>
            <person name="Lam T.T.-Y."/>
            <person name="Chang Q."/>
            <person name="Ding S."/>
            <person name="Wang X."/>
            <person name="Zhu J."/>
            <person name="Ruan X."/>
            <person name="Zhao L."/>
            <person name="Wei J."/>
            <person name="Que T."/>
            <person name="Du C."/>
            <person name="Cheng J."/>
            <person name="Dai P."/>
            <person name="Han X."/>
            <person name="Huang E."/>
            <person name="Gao Y."/>
            <person name="Liu J."/>
            <person name="Shao H."/>
            <person name="Ye R."/>
            <person name="Li L."/>
            <person name="Wei W."/>
            <person name="Wang X."/>
            <person name="Wang C."/>
            <person name="Huo Q."/>
            <person name="Li W."/>
            <person name="Guo W."/>
            <person name="Chen H."/>
            <person name="Chen S."/>
            <person name="Zhou L."/>
            <person name="Zhou L."/>
            <person name="Ni X."/>
            <person name="Tian J."/>
            <person name="Zhou Y."/>
            <person name="Sheng Y."/>
            <person name="Liu T."/>
            <person name="Pan Y."/>
            <person name="Xia L."/>
            <person name="Li J."/>
            <person name="Zhao F."/>
            <person name="Cao W."/>
        </authorList>
    </citation>
    <scope>NUCLEOTIDE SEQUENCE</scope>
    <source>
        <strain evidence="2">Rmic-2018</strain>
        <tissue evidence="2">Larvae</tissue>
    </source>
</reference>
<sequence length="154" mass="16901">MDPGLEERLRRMSDEMVFEPWSDIAFRYSALCTKDDSSDPLPPDSPDFHDDVNDHGEQVGPLVVVEGALRDDLSTKAFDGCSHHAALVEHASGQEKVAGSSTTTSNKWLAPPPELVQLLVHPLYNDQTSHDTEVQVANYLATYGAVHEGSSQKQ</sequence>
<feature type="region of interest" description="Disordered" evidence="1">
    <location>
        <begin position="35"/>
        <end position="56"/>
    </location>
</feature>
<organism evidence="2 3">
    <name type="scientific">Rhipicephalus microplus</name>
    <name type="common">Cattle tick</name>
    <name type="synonym">Boophilus microplus</name>
    <dbReference type="NCBI Taxonomy" id="6941"/>
    <lineage>
        <taxon>Eukaryota</taxon>
        <taxon>Metazoa</taxon>
        <taxon>Ecdysozoa</taxon>
        <taxon>Arthropoda</taxon>
        <taxon>Chelicerata</taxon>
        <taxon>Arachnida</taxon>
        <taxon>Acari</taxon>
        <taxon>Parasitiformes</taxon>
        <taxon>Ixodida</taxon>
        <taxon>Ixodoidea</taxon>
        <taxon>Ixodidae</taxon>
        <taxon>Rhipicephalinae</taxon>
        <taxon>Rhipicephalus</taxon>
        <taxon>Boophilus</taxon>
    </lineage>
</organism>
<evidence type="ECO:0000313" key="3">
    <source>
        <dbReference type="Proteomes" id="UP000821866"/>
    </source>
</evidence>
<keyword evidence="3" id="KW-1185">Reference proteome</keyword>
<dbReference type="EMBL" id="JABSTU010000004">
    <property type="protein sequence ID" value="KAH8032963.1"/>
    <property type="molecule type" value="Genomic_DNA"/>
</dbReference>
<name>A0A9J6EES2_RHIMP</name>
<evidence type="ECO:0000313" key="2">
    <source>
        <dbReference type="EMBL" id="KAH8032963.1"/>
    </source>
</evidence>
<accession>A0A9J6EES2</accession>